<accession>A0A1N7LDN7</accession>
<dbReference type="Pfam" id="PF00300">
    <property type="entry name" value="His_Phos_1"/>
    <property type="match status" value="1"/>
</dbReference>
<dbReference type="STRING" id="477680.SAMN05421788_101809"/>
<dbReference type="CDD" id="cd07067">
    <property type="entry name" value="HP_PGM_like"/>
    <property type="match status" value="1"/>
</dbReference>
<dbReference type="SUPFAM" id="SSF53254">
    <property type="entry name" value="Phosphoglycerate mutase-like"/>
    <property type="match status" value="1"/>
</dbReference>
<keyword evidence="3" id="KW-1185">Reference proteome</keyword>
<name>A0A1N7LDN7_9BACT</name>
<protein>
    <submittedName>
        <fullName evidence="2">Phosphohistidine phosphatase</fullName>
    </submittedName>
</protein>
<evidence type="ECO:0000313" key="2">
    <source>
        <dbReference type="EMBL" id="SIS71944.1"/>
    </source>
</evidence>
<dbReference type="InterPro" id="IPR013078">
    <property type="entry name" value="His_Pase_superF_clade-1"/>
</dbReference>
<evidence type="ECO:0000313" key="3">
    <source>
        <dbReference type="Proteomes" id="UP000186917"/>
    </source>
</evidence>
<dbReference type="EMBL" id="FTOR01000001">
    <property type="protein sequence ID" value="SIS71944.1"/>
    <property type="molecule type" value="Genomic_DNA"/>
</dbReference>
<reference evidence="3" key="1">
    <citation type="submission" date="2017-01" db="EMBL/GenBank/DDBJ databases">
        <authorList>
            <person name="Varghese N."/>
            <person name="Submissions S."/>
        </authorList>
    </citation>
    <scope>NUCLEOTIDE SEQUENCE [LARGE SCALE GENOMIC DNA]</scope>
    <source>
        <strain evidence="3">DSM 21054</strain>
    </source>
</reference>
<dbReference type="PANTHER" id="PTHR47623">
    <property type="entry name" value="OS09G0287300 PROTEIN"/>
    <property type="match status" value="1"/>
</dbReference>
<sequence>MKTLILVRHAKSSWHNLEQTDFDRPLNDRGRKNAPVMAQRLLNRVPYIDAFVSSSARRAITTAGYFAEAYGIKEADIYQVQALYHAPAATFYKTIAELQDSWNSVIIFSHNPGITDFINTLTQVHLDNMPTCGVFAISVAITSWSEFADADKHFLFFDYPKLDV</sequence>
<feature type="binding site" evidence="1">
    <location>
        <position position="58"/>
    </location>
    <ligand>
        <name>substrate</name>
    </ligand>
</feature>
<organism evidence="2 3">
    <name type="scientific">Filimonas lacunae</name>
    <dbReference type="NCBI Taxonomy" id="477680"/>
    <lineage>
        <taxon>Bacteria</taxon>
        <taxon>Pseudomonadati</taxon>
        <taxon>Bacteroidota</taxon>
        <taxon>Chitinophagia</taxon>
        <taxon>Chitinophagales</taxon>
        <taxon>Chitinophagaceae</taxon>
        <taxon>Filimonas</taxon>
    </lineage>
</organism>
<dbReference type="OrthoDB" id="9810154at2"/>
<dbReference type="Gene3D" id="3.40.50.1240">
    <property type="entry name" value="Phosphoglycerate mutase-like"/>
    <property type="match status" value="1"/>
</dbReference>
<dbReference type="PANTHER" id="PTHR47623:SF1">
    <property type="entry name" value="OS09G0287300 PROTEIN"/>
    <property type="match status" value="1"/>
</dbReference>
<dbReference type="AlphaFoldDB" id="A0A1N7LDN7"/>
<dbReference type="Proteomes" id="UP000186917">
    <property type="component" value="Unassembled WGS sequence"/>
</dbReference>
<dbReference type="InterPro" id="IPR029033">
    <property type="entry name" value="His_PPase_superfam"/>
</dbReference>
<dbReference type="SMART" id="SM00855">
    <property type="entry name" value="PGAM"/>
    <property type="match status" value="1"/>
</dbReference>
<dbReference type="RefSeq" id="WP_076375883.1">
    <property type="nucleotide sequence ID" value="NZ_AP017422.1"/>
</dbReference>
<gene>
    <name evidence="2" type="ORF">SAMN05421788_101809</name>
</gene>
<proteinExistence type="predicted"/>
<evidence type="ECO:0000256" key="1">
    <source>
        <dbReference type="PIRSR" id="PIRSR613078-2"/>
    </source>
</evidence>